<evidence type="ECO:0000313" key="9">
    <source>
        <dbReference type="EMBL" id="KYD10128.1"/>
    </source>
</evidence>
<accession>A0A150LCS1</accession>
<evidence type="ECO:0000256" key="6">
    <source>
        <dbReference type="ARBA" id="ARBA00023136"/>
    </source>
</evidence>
<dbReference type="Gene3D" id="1.10.3720.10">
    <property type="entry name" value="MetI-like"/>
    <property type="match status" value="1"/>
</dbReference>
<dbReference type="Pfam" id="PF00528">
    <property type="entry name" value="BPD_transp_1"/>
    <property type="match status" value="1"/>
</dbReference>
<feature type="transmembrane region" description="Helical" evidence="7">
    <location>
        <begin position="76"/>
        <end position="97"/>
    </location>
</feature>
<feature type="transmembrane region" description="Helical" evidence="7">
    <location>
        <begin position="244"/>
        <end position="263"/>
    </location>
</feature>
<protein>
    <recommendedName>
        <fullName evidence="8">ABC transmembrane type-1 domain-containing protein</fullName>
    </recommendedName>
</protein>
<comment type="caution">
    <text evidence="9">The sequence shown here is derived from an EMBL/GenBank/DDBJ whole genome shotgun (WGS) entry which is preliminary data.</text>
</comment>
<dbReference type="PANTHER" id="PTHR43744">
    <property type="entry name" value="ABC TRANSPORTER PERMEASE PROTEIN MG189-RELATED-RELATED"/>
    <property type="match status" value="1"/>
</dbReference>
<dbReference type="SUPFAM" id="SSF161098">
    <property type="entry name" value="MetI-like"/>
    <property type="match status" value="1"/>
</dbReference>
<keyword evidence="6 7" id="KW-0472">Membrane</keyword>
<keyword evidence="5 7" id="KW-1133">Transmembrane helix</keyword>
<evidence type="ECO:0000256" key="3">
    <source>
        <dbReference type="ARBA" id="ARBA00022475"/>
    </source>
</evidence>
<evidence type="ECO:0000256" key="2">
    <source>
        <dbReference type="ARBA" id="ARBA00022448"/>
    </source>
</evidence>
<keyword evidence="4 7" id="KW-0812">Transmembrane</keyword>
<feature type="transmembrane region" description="Helical" evidence="7">
    <location>
        <begin position="143"/>
        <end position="161"/>
    </location>
</feature>
<dbReference type="EMBL" id="LQYT01000121">
    <property type="protein sequence ID" value="KYD10128.1"/>
    <property type="molecule type" value="Genomic_DNA"/>
</dbReference>
<name>A0A150LCS1_9BACI</name>
<dbReference type="Proteomes" id="UP000075683">
    <property type="component" value="Unassembled WGS sequence"/>
</dbReference>
<comment type="similarity">
    <text evidence="7">Belongs to the binding-protein-dependent transport system permease family.</text>
</comment>
<evidence type="ECO:0000256" key="5">
    <source>
        <dbReference type="ARBA" id="ARBA00022989"/>
    </source>
</evidence>
<comment type="subcellular location">
    <subcellularLocation>
        <location evidence="1 7">Cell membrane</location>
        <topology evidence="1 7">Multi-pass membrane protein</topology>
    </subcellularLocation>
</comment>
<evidence type="ECO:0000256" key="1">
    <source>
        <dbReference type="ARBA" id="ARBA00004651"/>
    </source>
</evidence>
<evidence type="ECO:0000256" key="7">
    <source>
        <dbReference type="RuleBase" id="RU363032"/>
    </source>
</evidence>
<dbReference type="CDD" id="cd06261">
    <property type="entry name" value="TM_PBP2"/>
    <property type="match status" value="1"/>
</dbReference>
<dbReference type="PROSITE" id="PS50928">
    <property type="entry name" value="ABC_TM1"/>
    <property type="match status" value="1"/>
</dbReference>
<evidence type="ECO:0000256" key="4">
    <source>
        <dbReference type="ARBA" id="ARBA00022692"/>
    </source>
</evidence>
<feature type="transmembrane region" description="Helical" evidence="7">
    <location>
        <begin position="109"/>
        <end position="131"/>
    </location>
</feature>
<gene>
    <name evidence="9" type="ORF">B4135_3607</name>
</gene>
<evidence type="ECO:0000259" key="8">
    <source>
        <dbReference type="PROSITE" id="PS50928"/>
    </source>
</evidence>
<reference evidence="9 10" key="1">
    <citation type="submission" date="2016-01" db="EMBL/GenBank/DDBJ databases">
        <title>Draft Genome Sequences of Seven Thermophilic Sporeformers Isolated from Foods.</title>
        <authorList>
            <person name="Berendsen E.M."/>
            <person name="Wells-Bennik M.H."/>
            <person name="Krawcyk A.O."/>
            <person name="De Jong A."/>
            <person name="Holsappel S."/>
            <person name="Eijlander R.T."/>
            <person name="Kuipers O.P."/>
        </authorList>
    </citation>
    <scope>NUCLEOTIDE SEQUENCE [LARGE SCALE GENOMIC DNA]</scope>
    <source>
        <strain evidence="9 10">B4135</strain>
    </source>
</reference>
<keyword evidence="3" id="KW-1003">Cell membrane</keyword>
<feature type="transmembrane region" description="Helical" evidence="7">
    <location>
        <begin position="12"/>
        <end position="32"/>
    </location>
</feature>
<dbReference type="InterPro" id="IPR035906">
    <property type="entry name" value="MetI-like_sf"/>
</dbReference>
<organism evidence="9 10">
    <name type="scientific">Caldibacillus debilis</name>
    <dbReference type="NCBI Taxonomy" id="301148"/>
    <lineage>
        <taxon>Bacteria</taxon>
        <taxon>Bacillati</taxon>
        <taxon>Bacillota</taxon>
        <taxon>Bacilli</taxon>
        <taxon>Bacillales</taxon>
        <taxon>Bacillaceae</taxon>
        <taxon>Caldibacillus</taxon>
    </lineage>
</organism>
<dbReference type="InterPro" id="IPR000515">
    <property type="entry name" value="MetI-like"/>
</dbReference>
<proteinExistence type="inferred from homology"/>
<evidence type="ECO:0000313" key="10">
    <source>
        <dbReference type="Proteomes" id="UP000075683"/>
    </source>
</evidence>
<dbReference type="GO" id="GO:0055085">
    <property type="term" value="P:transmembrane transport"/>
    <property type="evidence" value="ECO:0007669"/>
    <property type="project" value="InterPro"/>
</dbReference>
<dbReference type="GO" id="GO:0005886">
    <property type="term" value="C:plasma membrane"/>
    <property type="evidence" value="ECO:0007669"/>
    <property type="project" value="UniProtKB-SubCell"/>
</dbReference>
<dbReference type="PATRIC" id="fig|301148.3.peg.1649"/>
<feature type="domain" description="ABC transmembrane type-1" evidence="8">
    <location>
        <begin position="72"/>
        <end position="263"/>
    </location>
</feature>
<dbReference type="STRING" id="301148.B4135_3607"/>
<keyword evidence="2 7" id="KW-0813">Transport</keyword>
<feature type="transmembrane region" description="Helical" evidence="7">
    <location>
        <begin position="182"/>
        <end position="207"/>
    </location>
</feature>
<sequence length="278" mass="31692">MIQMKKNRKTLKAIVYILLTGYSLLTLFPFVWSLSTSFKTTREITAGGTFLPEDWSIQGYQTIFSSQFPTWMMNSLVVGLAVTFLNLVFNTMAGYALARIPFKGRQLIFSFLLLLIMIPSQVTMIPLYIIVSDLGLVNTRSSLILTTMINITYIFMMRQFFTNFPREIEEAATVDGLSRFGTFFRIVLPNMKAALATQTVFIFMGIWNEFMKPLLFISSPEKYMLTQGLNALSKQYMNATKWDVIMAGAIISVIPILILYILLNKYFIRANDQTAGIK</sequence>
<dbReference type="PANTHER" id="PTHR43744:SF12">
    <property type="entry name" value="ABC TRANSPORTER PERMEASE PROTEIN MG189-RELATED"/>
    <property type="match status" value="1"/>
</dbReference>
<dbReference type="AlphaFoldDB" id="A0A150LCS1"/>